<name>A0A9D4YX67_CHLVU</name>
<feature type="signal peptide" evidence="2">
    <location>
        <begin position="1"/>
        <end position="19"/>
    </location>
</feature>
<reference evidence="3" key="2">
    <citation type="submission" date="2020-11" db="EMBL/GenBank/DDBJ databases">
        <authorList>
            <person name="Cecchin M."/>
            <person name="Marcolungo L."/>
            <person name="Rossato M."/>
            <person name="Girolomoni L."/>
            <person name="Cosentino E."/>
            <person name="Cuine S."/>
            <person name="Li-Beisson Y."/>
            <person name="Delledonne M."/>
            <person name="Ballottari M."/>
        </authorList>
    </citation>
    <scope>NUCLEOTIDE SEQUENCE</scope>
    <source>
        <strain evidence="3">211/11P</strain>
        <tissue evidence="3">Whole cell</tissue>
    </source>
</reference>
<dbReference type="Proteomes" id="UP001055712">
    <property type="component" value="Unassembled WGS sequence"/>
</dbReference>
<keyword evidence="1" id="KW-1133">Transmembrane helix</keyword>
<keyword evidence="1" id="KW-0812">Transmembrane</keyword>
<proteinExistence type="predicted"/>
<dbReference type="GO" id="GO:0010167">
    <property type="term" value="P:response to nitrate"/>
    <property type="evidence" value="ECO:0007669"/>
    <property type="project" value="InterPro"/>
</dbReference>
<keyword evidence="4" id="KW-1185">Reference proteome</keyword>
<keyword evidence="2" id="KW-0732">Signal</keyword>
<accession>A0A9D4YX67</accession>
<protein>
    <submittedName>
        <fullName evidence="3">Uncharacterized protein</fullName>
    </submittedName>
</protein>
<evidence type="ECO:0000256" key="2">
    <source>
        <dbReference type="SAM" id="SignalP"/>
    </source>
</evidence>
<dbReference type="InterPro" id="IPR016605">
    <property type="entry name" value="Transptr_NO3_Nar2"/>
</dbReference>
<dbReference type="AlphaFoldDB" id="A0A9D4YX67"/>
<feature type="transmembrane region" description="Helical" evidence="1">
    <location>
        <begin position="185"/>
        <end position="207"/>
    </location>
</feature>
<evidence type="ECO:0000256" key="1">
    <source>
        <dbReference type="SAM" id="Phobius"/>
    </source>
</evidence>
<dbReference type="GO" id="GO:0015706">
    <property type="term" value="P:nitrate transmembrane transport"/>
    <property type="evidence" value="ECO:0007669"/>
    <property type="project" value="InterPro"/>
</dbReference>
<sequence length="215" mass="22698">MLRVSLALALLALCGSAAATTYTQTYSTIQPATYTVSLGFNISGTVAPDPTPCTAFNTATSTCLPQVSVPDKDSVIITYSGPVTEGNTISIMTCFSNSSSMDRAWRKANAIIGNDKQCNVEKPMVKGLPTGEGTYTWTPGPNTPQSSYSIQVLEVVAGSNPTTYAAMGRSTGFFQIIPIDSRPSWLLGVVGGMCAVGPITLAGFFVWEKMLKKEA</sequence>
<organism evidence="3 4">
    <name type="scientific">Chlorella vulgaris</name>
    <name type="common">Green alga</name>
    <dbReference type="NCBI Taxonomy" id="3077"/>
    <lineage>
        <taxon>Eukaryota</taxon>
        <taxon>Viridiplantae</taxon>
        <taxon>Chlorophyta</taxon>
        <taxon>core chlorophytes</taxon>
        <taxon>Trebouxiophyceae</taxon>
        <taxon>Chlorellales</taxon>
        <taxon>Chlorellaceae</taxon>
        <taxon>Chlorella clade</taxon>
        <taxon>Chlorella</taxon>
    </lineage>
</organism>
<gene>
    <name evidence="3" type="ORF">D9Q98_009254</name>
</gene>
<evidence type="ECO:0000313" key="3">
    <source>
        <dbReference type="EMBL" id="KAI3430843.1"/>
    </source>
</evidence>
<dbReference type="EMBL" id="SIDB01000007">
    <property type="protein sequence ID" value="KAI3430843.1"/>
    <property type="molecule type" value="Genomic_DNA"/>
</dbReference>
<reference evidence="3" key="1">
    <citation type="journal article" date="2019" name="Plant J.">
        <title>Chlorella vulgaris genome assembly and annotation reveals the molecular basis for metabolic acclimation to high light conditions.</title>
        <authorList>
            <person name="Cecchin M."/>
            <person name="Marcolungo L."/>
            <person name="Rossato M."/>
            <person name="Girolomoni L."/>
            <person name="Cosentino E."/>
            <person name="Cuine S."/>
            <person name="Li-Beisson Y."/>
            <person name="Delledonne M."/>
            <person name="Ballottari M."/>
        </authorList>
    </citation>
    <scope>NUCLEOTIDE SEQUENCE</scope>
    <source>
        <strain evidence="3">211/11P</strain>
    </source>
</reference>
<evidence type="ECO:0000313" key="4">
    <source>
        <dbReference type="Proteomes" id="UP001055712"/>
    </source>
</evidence>
<dbReference type="OrthoDB" id="510280at2759"/>
<comment type="caution">
    <text evidence="3">The sequence shown here is derived from an EMBL/GenBank/DDBJ whole genome shotgun (WGS) entry which is preliminary data.</text>
</comment>
<keyword evidence="1" id="KW-0472">Membrane</keyword>
<dbReference type="Pfam" id="PF16974">
    <property type="entry name" value="NAR2"/>
    <property type="match status" value="1"/>
</dbReference>
<feature type="chain" id="PRO_5038482372" evidence="2">
    <location>
        <begin position="20"/>
        <end position="215"/>
    </location>
</feature>